<accession>A0A516GW99</accession>
<dbReference type="KEGG" id="fer:FNB15_00225"/>
<evidence type="ECO:0000259" key="1">
    <source>
        <dbReference type="Pfam" id="PF04028"/>
    </source>
</evidence>
<evidence type="ECO:0000313" key="2">
    <source>
        <dbReference type="EMBL" id="QDO95804.1"/>
    </source>
</evidence>
<dbReference type="AlphaFoldDB" id="A0A516GW99"/>
<dbReference type="EMBL" id="CP041636">
    <property type="protein sequence ID" value="QDO95804.1"/>
    <property type="molecule type" value="Genomic_DNA"/>
</dbReference>
<feature type="domain" description="DUF374" evidence="1">
    <location>
        <begin position="69"/>
        <end position="142"/>
    </location>
</feature>
<gene>
    <name evidence="2" type="ORF">FNB15_00225</name>
</gene>
<dbReference type="InterPro" id="IPR007172">
    <property type="entry name" value="DUF374"/>
</dbReference>
<dbReference type="Proteomes" id="UP000317496">
    <property type="component" value="Chromosome"/>
</dbReference>
<keyword evidence="3" id="KW-1185">Reference proteome</keyword>
<dbReference type="Pfam" id="PF04028">
    <property type="entry name" value="DUF374"/>
    <property type="match status" value="1"/>
</dbReference>
<sequence length="245" mass="27688">MAGLWKRIQRSKPAVRFAADAIAFYVRLVRNTTRWDIRGAEYPEAFWSENRPFILAFWHGRLLLIPPTWRRDRRMNMLISQHRDGELIARAMDPFGIGTVRGSAAKAGKKDKGGSGALRVMVRQLKLNEYAGFTPDGPRGPRMRASIGVIAAARLAKVPILPVTYAVRRRRVLNSWDRFILPWPFNRGVYLWGEPIDVHSDITESPEQAALRLETILNRLCDEADRLCGHAPIAPADRLPAEGDG</sequence>
<dbReference type="RefSeq" id="WP_144066785.1">
    <property type="nucleotide sequence ID" value="NZ_CP041636.1"/>
</dbReference>
<evidence type="ECO:0000313" key="3">
    <source>
        <dbReference type="Proteomes" id="UP000317496"/>
    </source>
</evidence>
<proteinExistence type="predicted"/>
<organism evidence="2 3">
    <name type="scientific">Ferrovibrio terrae</name>
    <dbReference type="NCBI Taxonomy" id="2594003"/>
    <lineage>
        <taxon>Bacteria</taxon>
        <taxon>Pseudomonadati</taxon>
        <taxon>Pseudomonadota</taxon>
        <taxon>Alphaproteobacteria</taxon>
        <taxon>Rhodospirillales</taxon>
        <taxon>Rhodospirillaceae</taxon>
        <taxon>Ferrovibrio</taxon>
    </lineage>
</organism>
<protein>
    <submittedName>
        <fullName evidence="2">DUF374 domain-containing protein</fullName>
    </submittedName>
</protein>
<name>A0A516GW99_9PROT</name>
<dbReference type="CDD" id="cd07983">
    <property type="entry name" value="LPLAT_DUF374-like"/>
    <property type="match status" value="1"/>
</dbReference>
<reference evidence="2 3" key="1">
    <citation type="submission" date="2019-07" db="EMBL/GenBank/DDBJ databases">
        <title>Genome sequencing for Ferrovibrio sp. K5.</title>
        <authorList>
            <person name="Park S.-J."/>
        </authorList>
    </citation>
    <scope>NUCLEOTIDE SEQUENCE [LARGE SCALE GENOMIC DNA]</scope>
    <source>
        <strain evidence="2 3">K5</strain>
    </source>
</reference>
<dbReference type="OrthoDB" id="9810508at2"/>